<dbReference type="PANTHER" id="PTHR10357">
    <property type="entry name" value="ALPHA-AMYLASE FAMILY MEMBER"/>
    <property type="match status" value="1"/>
</dbReference>
<dbReference type="GO" id="GO:0005975">
    <property type="term" value="P:carbohydrate metabolic process"/>
    <property type="evidence" value="ECO:0007669"/>
    <property type="project" value="InterPro"/>
</dbReference>
<dbReference type="InterPro" id="IPR045857">
    <property type="entry name" value="O16G_dom_2"/>
</dbReference>
<evidence type="ECO:0000259" key="1">
    <source>
        <dbReference type="SMART" id="SM00642"/>
    </source>
</evidence>
<dbReference type="CDD" id="cd11334">
    <property type="entry name" value="AmyAc_TreS"/>
    <property type="match status" value="1"/>
</dbReference>
<protein>
    <submittedName>
        <fullName evidence="2">Trehalose synthase</fullName>
    </submittedName>
</protein>
<dbReference type="OrthoDB" id="9043248at2"/>
<keyword evidence="3" id="KW-1185">Reference proteome</keyword>
<dbReference type="InterPro" id="IPR017853">
    <property type="entry name" value="GH"/>
</dbReference>
<reference evidence="2 3" key="1">
    <citation type="submission" date="2018-03" db="EMBL/GenBank/DDBJ databases">
        <title>Genome assembly of novel Miniimonas species PCH200.</title>
        <authorList>
            <person name="Thakur V."/>
            <person name="Kumar V."/>
            <person name="Singh D."/>
        </authorList>
    </citation>
    <scope>NUCLEOTIDE SEQUENCE [LARGE SCALE GENOMIC DNA]</scope>
    <source>
        <strain evidence="2 3">PCH200</strain>
    </source>
</reference>
<dbReference type="RefSeq" id="WP_109229315.1">
    <property type="nucleotide sequence ID" value="NZ_PYHR01000002.1"/>
</dbReference>
<sequence length="552" mass="62359">MRRSDASDLWWKNAVIYCLDVKQYLDDDADGSGDLQGLVRRVDYLAELGVSCLWLMPIYTTPGRDGGYDVADFYGIDPALGTHGDLVEVIRTARDRGIRVILDLLVNHTSDRHPWFVNARRSRNSRYRDFYIWSDEVPPDAPETMFPGEEDGVWEWDEKTEQYYSHSFYHHQPDLNVENPKVRDELAKVIGFWLEVGVSGFRVDAVPSFVSRTDGDSGTSERDHRVLQSLRQFAQRRSAEAMLLGEVNLPYDEQKAYFGSDGDGELHMQFDFVANQALYLSLARHDPGPLITALQSRPELAAEAQWGIFVRNHDELTLDQLSDAERREVFDAFGPQEDHQVYGRGLRRRLPPMMDGDPRRVRMIYSLMFSLPGTPVLFYGEEIGMGENLDIDGRMAVRTPMQWNHDGGFSLAPPSRHATAMTSGAYGPRHVNVEEQISDPDSLLHFVRSLAQTYRRSPEIGWGELAVLDPGCDGVLVHSCDSDVGRFVGVHSFADEPRTVRFDLGEEPDGVSLVCLADGSTFEPLDGVVELDLAAYGARRLRVCRPGDQRLR</sequence>
<feature type="domain" description="Glycosyl hydrolase family 13 catalytic" evidence="1">
    <location>
        <begin position="26"/>
        <end position="416"/>
    </location>
</feature>
<dbReference type="Gene3D" id="3.20.20.80">
    <property type="entry name" value="Glycosidases"/>
    <property type="match status" value="1"/>
</dbReference>
<dbReference type="Gene3D" id="3.90.400.10">
    <property type="entry name" value="Oligo-1,6-glucosidase, Domain 2"/>
    <property type="match status" value="1"/>
</dbReference>
<dbReference type="Pfam" id="PF00128">
    <property type="entry name" value="Alpha-amylase"/>
    <property type="match status" value="2"/>
</dbReference>
<accession>A0A2U1ZVG1</accession>
<gene>
    <name evidence="2" type="ORF">C8046_09995</name>
</gene>
<comment type="caution">
    <text evidence="2">The sequence shown here is derived from an EMBL/GenBank/DDBJ whole genome shotgun (WGS) entry which is preliminary data.</text>
</comment>
<dbReference type="Proteomes" id="UP000245166">
    <property type="component" value="Unassembled WGS sequence"/>
</dbReference>
<dbReference type="InterPro" id="IPR006047">
    <property type="entry name" value="GH13_cat_dom"/>
</dbReference>
<proteinExistence type="predicted"/>
<dbReference type="AlphaFoldDB" id="A0A2U1ZVG1"/>
<evidence type="ECO:0000313" key="3">
    <source>
        <dbReference type="Proteomes" id="UP000245166"/>
    </source>
</evidence>
<dbReference type="SMART" id="SM00642">
    <property type="entry name" value="Aamy"/>
    <property type="match status" value="1"/>
</dbReference>
<evidence type="ECO:0000313" key="2">
    <source>
        <dbReference type="EMBL" id="PWD50933.1"/>
    </source>
</evidence>
<dbReference type="PANTHER" id="PTHR10357:SF219">
    <property type="entry name" value="MALTOSE ALPHA-D-GLUCOSYLTRANSFERASE"/>
    <property type="match status" value="1"/>
</dbReference>
<name>A0A2U1ZVG1_9MICO</name>
<organism evidence="2 3">
    <name type="scientific">Serinibacter arcticus</name>
    <dbReference type="NCBI Taxonomy" id="1655435"/>
    <lineage>
        <taxon>Bacteria</taxon>
        <taxon>Bacillati</taxon>
        <taxon>Actinomycetota</taxon>
        <taxon>Actinomycetes</taxon>
        <taxon>Micrococcales</taxon>
        <taxon>Beutenbergiaceae</taxon>
        <taxon>Serinibacter</taxon>
    </lineage>
</organism>
<dbReference type="EMBL" id="PYHR01000002">
    <property type="protein sequence ID" value="PWD50933.1"/>
    <property type="molecule type" value="Genomic_DNA"/>
</dbReference>
<dbReference type="SUPFAM" id="SSF51445">
    <property type="entry name" value="(Trans)glycosidases"/>
    <property type="match status" value="1"/>
</dbReference>